<dbReference type="InterPro" id="IPR035926">
    <property type="entry name" value="NusB-like_sf"/>
</dbReference>
<comment type="catalytic activity">
    <reaction evidence="13">
        <text>cytidine(967) in 16S rRNA + S-adenosyl-L-methionine = 5-methylcytidine(967) in 16S rRNA + S-adenosyl-L-homocysteine + H(+)</text>
        <dbReference type="Rhea" id="RHEA:42748"/>
        <dbReference type="Rhea" id="RHEA-COMP:10219"/>
        <dbReference type="Rhea" id="RHEA-COMP:10220"/>
        <dbReference type="ChEBI" id="CHEBI:15378"/>
        <dbReference type="ChEBI" id="CHEBI:57856"/>
        <dbReference type="ChEBI" id="CHEBI:59789"/>
        <dbReference type="ChEBI" id="CHEBI:74483"/>
        <dbReference type="ChEBI" id="CHEBI:82748"/>
        <dbReference type="EC" id="2.1.1.176"/>
    </reaction>
</comment>
<dbReference type="EC" id="2.1.1.176" evidence="4"/>
<evidence type="ECO:0000256" key="6">
    <source>
        <dbReference type="ARBA" id="ARBA00022552"/>
    </source>
</evidence>
<keyword evidence="7 14" id="KW-0489">Methyltransferase</keyword>
<dbReference type="PANTHER" id="PTHR22807:SF61">
    <property type="entry name" value="NOL1_NOP2_SUN FAMILY PROTEIN _ ANTITERMINATION NUSB DOMAIN-CONTAINING PROTEIN"/>
    <property type="match status" value="1"/>
</dbReference>
<dbReference type="Pfam" id="PF01029">
    <property type="entry name" value="NusB"/>
    <property type="match status" value="1"/>
</dbReference>
<gene>
    <name evidence="16" type="primary">rsmB</name>
    <name evidence="16" type="ORF">E3W66_06710</name>
</gene>
<evidence type="ECO:0000313" key="16">
    <source>
        <dbReference type="EMBL" id="TFH67932.1"/>
    </source>
</evidence>
<dbReference type="GO" id="GO:0070475">
    <property type="term" value="P:rRNA base methylation"/>
    <property type="evidence" value="ECO:0007669"/>
    <property type="project" value="TreeGrafter"/>
</dbReference>
<dbReference type="GO" id="GO:0009383">
    <property type="term" value="F:rRNA (cytosine-C5-)-methyltransferase activity"/>
    <property type="evidence" value="ECO:0007669"/>
    <property type="project" value="TreeGrafter"/>
</dbReference>
<proteinExistence type="inferred from homology"/>
<evidence type="ECO:0000259" key="15">
    <source>
        <dbReference type="PROSITE" id="PS51686"/>
    </source>
</evidence>
<sequence length="432" mass="46867">MNSRSQAAVAIAGVLAGRSLSTTLPAALAELDGRDRGFCQALCYGTLRYYPALALIIGQLLARPIKAKELEVQALLATAIYQLWQLQTPAHAAINESVDACRALDKPWAVKLVNGVLRAFTRQRVELLEGLAEQTEFSTAHPAWLAGKIRKSWPQQWLQIIDANNQQAPLTLRVNRRQLSRDSYLAELASHAVEAQPCRYSGDGITLATACDVTALPGFAEGWFSVQDEAAQLSAELLALAPGQRVLDSCSAPGGKSCHLLERQPALAELVALDSDGQRLQRVRDNLARLGLSATAQTADAADTGTWWDGAAFDRILLDAPCSASGVIRRHPDIKLLRRPADIDQLAKLQQRLLTALWPTLADGGILLYATCSVLRAENDQQLAAFLAAEPSAVVEPIVADWGEPCQYGRQLLPQPGSHDGFYYAKLRKLSP</sequence>
<feature type="binding site" evidence="14">
    <location>
        <position position="300"/>
    </location>
    <ligand>
        <name>S-adenosyl-L-methionine</name>
        <dbReference type="ChEBI" id="CHEBI:59789"/>
    </ligand>
</feature>
<feature type="binding site" evidence="14">
    <location>
        <position position="274"/>
    </location>
    <ligand>
        <name>S-adenosyl-L-methionine</name>
        <dbReference type="ChEBI" id="CHEBI:59789"/>
    </ligand>
</feature>
<dbReference type="EMBL" id="SPIA01000002">
    <property type="protein sequence ID" value="TFH67932.1"/>
    <property type="molecule type" value="Genomic_DNA"/>
</dbReference>
<dbReference type="InterPro" id="IPR054728">
    <property type="entry name" value="RsmB-like_ferredoxin"/>
</dbReference>
<dbReference type="SUPFAM" id="SSF53335">
    <property type="entry name" value="S-adenosyl-L-methionine-dependent methyltransferases"/>
    <property type="match status" value="1"/>
</dbReference>
<feature type="active site" description="Nucleophile" evidence="14">
    <location>
        <position position="372"/>
    </location>
</feature>
<dbReference type="GO" id="GO:0003723">
    <property type="term" value="F:RNA binding"/>
    <property type="evidence" value="ECO:0007669"/>
    <property type="project" value="UniProtKB-UniRule"/>
</dbReference>
<dbReference type="PRINTS" id="PR02008">
    <property type="entry name" value="RCMTFAMILY"/>
</dbReference>
<dbReference type="InterPro" id="IPR001678">
    <property type="entry name" value="MeTrfase_RsmB-F_NOP2_dom"/>
</dbReference>
<evidence type="ECO:0000256" key="14">
    <source>
        <dbReference type="PROSITE-ProRule" id="PRU01023"/>
    </source>
</evidence>
<comment type="subcellular location">
    <subcellularLocation>
        <location evidence="2">Cytoplasm</location>
    </subcellularLocation>
</comment>
<keyword evidence="5" id="KW-0963">Cytoplasm</keyword>
<keyword evidence="10 14" id="KW-0694">RNA-binding</keyword>
<evidence type="ECO:0000256" key="2">
    <source>
        <dbReference type="ARBA" id="ARBA00004496"/>
    </source>
</evidence>
<evidence type="ECO:0000256" key="9">
    <source>
        <dbReference type="ARBA" id="ARBA00022691"/>
    </source>
</evidence>
<keyword evidence="17" id="KW-1185">Reference proteome</keyword>
<dbReference type="Pfam" id="PF22458">
    <property type="entry name" value="RsmF-B_ferredox"/>
    <property type="match status" value="1"/>
</dbReference>
<keyword evidence="8 14" id="KW-0808">Transferase</keyword>
<organism evidence="16 17">
    <name type="scientific">Gammaproteobacteria bacterium LSUCC0057</name>
    <dbReference type="NCBI Taxonomy" id="2559237"/>
    <lineage>
        <taxon>Bacteria</taxon>
        <taxon>Pseudomonadati</taxon>
        <taxon>Pseudomonadota</taxon>
        <taxon>Gammaproteobacteria</taxon>
        <taxon>Cellvibrionales</taxon>
        <taxon>Porticoccaceae</taxon>
        <taxon>SAR92 clade</taxon>
    </lineage>
</organism>
<evidence type="ECO:0000256" key="5">
    <source>
        <dbReference type="ARBA" id="ARBA00022490"/>
    </source>
</evidence>
<name>A0A4Y8UHX5_9GAMM</name>
<dbReference type="InterPro" id="IPR029063">
    <property type="entry name" value="SAM-dependent_MTases_sf"/>
</dbReference>
<comment type="caution">
    <text evidence="16">The sequence shown here is derived from an EMBL/GenBank/DDBJ whole genome shotgun (WGS) entry which is preliminary data.</text>
</comment>
<reference evidence="16 17" key="1">
    <citation type="submission" date="2019-03" db="EMBL/GenBank/DDBJ databases">
        <title>Draft genome of Gammaproteobacteria bacterium LSUCC0057, a member of the SAR92 clade.</title>
        <authorList>
            <person name="Lanclos V.C."/>
            <person name="Doiron C."/>
            <person name="Henson M.W."/>
            <person name="Thrash J.C."/>
        </authorList>
    </citation>
    <scope>NUCLEOTIDE SEQUENCE [LARGE SCALE GENOMIC DNA]</scope>
    <source>
        <strain evidence="16 17">LSUCC0057</strain>
    </source>
</reference>
<keyword evidence="9 14" id="KW-0949">S-adenosyl-L-methionine</keyword>
<dbReference type="Gene3D" id="3.40.50.150">
    <property type="entry name" value="Vaccinia Virus protein VP39"/>
    <property type="match status" value="1"/>
</dbReference>
<keyword evidence="6" id="KW-0698">rRNA processing</keyword>
<evidence type="ECO:0000256" key="10">
    <source>
        <dbReference type="ARBA" id="ARBA00022884"/>
    </source>
</evidence>
<dbReference type="CDD" id="cd02440">
    <property type="entry name" value="AdoMet_MTases"/>
    <property type="match status" value="1"/>
</dbReference>
<dbReference type="FunFam" id="3.30.70.1170:FF:000002">
    <property type="entry name" value="Ribosomal RNA small subunit methyltransferase B"/>
    <property type="match status" value="1"/>
</dbReference>
<feature type="binding site" evidence="14">
    <location>
        <begin position="250"/>
        <end position="256"/>
    </location>
    <ligand>
        <name>S-adenosyl-L-methionine</name>
        <dbReference type="ChEBI" id="CHEBI:59789"/>
    </ligand>
</feature>
<evidence type="ECO:0000256" key="4">
    <source>
        <dbReference type="ARBA" id="ARBA00012140"/>
    </source>
</evidence>
<dbReference type="Gene3D" id="1.10.940.10">
    <property type="entry name" value="NusB-like"/>
    <property type="match status" value="1"/>
</dbReference>
<comment type="similarity">
    <text evidence="3 14">Belongs to the class I-like SAM-binding methyltransferase superfamily. RsmB/NOP family.</text>
</comment>
<dbReference type="Gene3D" id="3.30.70.1170">
    <property type="entry name" value="Sun protein, domain 3"/>
    <property type="match status" value="1"/>
</dbReference>
<dbReference type="PROSITE" id="PS51686">
    <property type="entry name" value="SAM_MT_RSMB_NOP"/>
    <property type="match status" value="1"/>
</dbReference>
<evidence type="ECO:0000256" key="11">
    <source>
        <dbReference type="ARBA" id="ARBA00030399"/>
    </source>
</evidence>
<feature type="binding site" evidence="14">
    <location>
        <position position="319"/>
    </location>
    <ligand>
        <name>S-adenosyl-L-methionine</name>
        <dbReference type="ChEBI" id="CHEBI:59789"/>
    </ligand>
</feature>
<evidence type="ECO:0000256" key="3">
    <source>
        <dbReference type="ARBA" id="ARBA00007494"/>
    </source>
</evidence>
<dbReference type="NCBIfam" id="TIGR00563">
    <property type="entry name" value="rsmB"/>
    <property type="match status" value="1"/>
</dbReference>
<evidence type="ECO:0000256" key="7">
    <source>
        <dbReference type="ARBA" id="ARBA00022603"/>
    </source>
</evidence>
<dbReference type="InterPro" id="IPR018314">
    <property type="entry name" value="RsmB/NOL1/NOP2-like_CS"/>
</dbReference>
<evidence type="ECO:0000256" key="12">
    <source>
        <dbReference type="ARBA" id="ARBA00031088"/>
    </source>
</evidence>
<dbReference type="InterPro" id="IPR006027">
    <property type="entry name" value="NusB_RsmB_TIM44"/>
</dbReference>
<dbReference type="InterPro" id="IPR004573">
    <property type="entry name" value="rRNA_ssu_MeTfrase_B"/>
</dbReference>
<evidence type="ECO:0000256" key="13">
    <source>
        <dbReference type="ARBA" id="ARBA00047283"/>
    </source>
</evidence>
<dbReference type="FunFam" id="3.40.50.150:FF:000022">
    <property type="entry name" value="Ribosomal RNA small subunit methyltransferase B"/>
    <property type="match status" value="1"/>
</dbReference>
<dbReference type="GO" id="GO:0006355">
    <property type="term" value="P:regulation of DNA-templated transcription"/>
    <property type="evidence" value="ECO:0007669"/>
    <property type="project" value="InterPro"/>
</dbReference>
<dbReference type="PANTHER" id="PTHR22807">
    <property type="entry name" value="NOP2 YEAST -RELATED NOL1/NOP2/FMU SUN DOMAIN-CONTAINING"/>
    <property type="match status" value="1"/>
</dbReference>
<evidence type="ECO:0000313" key="17">
    <source>
        <dbReference type="Proteomes" id="UP000298133"/>
    </source>
</evidence>
<dbReference type="Proteomes" id="UP000298133">
    <property type="component" value="Unassembled WGS sequence"/>
</dbReference>
<dbReference type="InterPro" id="IPR049560">
    <property type="entry name" value="MeTrfase_RsmB-F_NOP2_cat"/>
</dbReference>
<dbReference type="Gene3D" id="1.10.287.730">
    <property type="entry name" value="Helix hairpin bin"/>
    <property type="match status" value="1"/>
</dbReference>
<dbReference type="AlphaFoldDB" id="A0A4Y8UHX5"/>
<dbReference type="InterPro" id="IPR023267">
    <property type="entry name" value="RCMT"/>
</dbReference>
<accession>A0A4Y8UHX5</accession>
<dbReference type="SUPFAM" id="SSF48013">
    <property type="entry name" value="NusB-like"/>
    <property type="match status" value="1"/>
</dbReference>
<protein>
    <recommendedName>
        <fullName evidence="4">16S rRNA (cytosine(967)-C(5))-methyltransferase</fullName>
        <ecNumber evidence="4">2.1.1.176</ecNumber>
    </recommendedName>
    <alternativeName>
        <fullName evidence="11">16S rRNA m5C967 methyltransferase</fullName>
    </alternativeName>
    <alternativeName>
        <fullName evidence="12">rRNA (cytosine-C(5)-)-methyltransferase RsmB</fullName>
    </alternativeName>
</protein>
<evidence type="ECO:0000256" key="1">
    <source>
        <dbReference type="ARBA" id="ARBA00002724"/>
    </source>
</evidence>
<comment type="function">
    <text evidence="1">Specifically methylates the cytosine at position 967 (m5C967) of 16S rRNA.</text>
</comment>
<dbReference type="Pfam" id="PF01189">
    <property type="entry name" value="Methyltr_RsmB-F"/>
    <property type="match status" value="1"/>
</dbReference>
<feature type="domain" description="SAM-dependent MTase RsmB/NOP-type" evidence="15">
    <location>
        <begin position="160"/>
        <end position="430"/>
    </location>
</feature>
<dbReference type="GO" id="GO:0005829">
    <property type="term" value="C:cytosol"/>
    <property type="evidence" value="ECO:0007669"/>
    <property type="project" value="TreeGrafter"/>
</dbReference>
<dbReference type="OrthoDB" id="9810297at2"/>
<dbReference type="PROSITE" id="PS01153">
    <property type="entry name" value="NOL1_NOP2_SUN"/>
    <property type="match status" value="1"/>
</dbReference>
<dbReference type="NCBIfam" id="NF008149">
    <property type="entry name" value="PRK10901.1"/>
    <property type="match status" value="1"/>
</dbReference>
<evidence type="ECO:0000256" key="8">
    <source>
        <dbReference type="ARBA" id="ARBA00022679"/>
    </source>
</evidence>